<dbReference type="InterPro" id="IPR001810">
    <property type="entry name" value="F-box_dom"/>
</dbReference>
<feature type="region of interest" description="Disordered" evidence="1">
    <location>
        <begin position="178"/>
        <end position="199"/>
    </location>
</feature>
<reference evidence="3 4" key="1">
    <citation type="submission" date="2019-10" db="EMBL/GenBank/DDBJ databases">
        <authorList>
            <person name="Palmer J.M."/>
        </authorList>
    </citation>
    <scope>NUCLEOTIDE SEQUENCE [LARGE SCALE GENOMIC DNA]</scope>
    <source>
        <strain evidence="3 4">TWF730</strain>
    </source>
</reference>
<dbReference type="PROSITE" id="PS50181">
    <property type="entry name" value="FBOX"/>
    <property type="match status" value="1"/>
</dbReference>
<dbReference type="AlphaFoldDB" id="A0AAV9VDS6"/>
<dbReference type="InterPro" id="IPR036047">
    <property type="entry name" value="F-box-like_dom_sf"/>
</dbReference>
<accession>A0AAV9VDS6</accession>
<comment type="caution">
    <text evidence="3">The sequence shown here is derived from an EMBL/GenBank/DDBJ whole genome shotgun (WGS) entry which is preliminary data.</text>
</comment>
<organism evidence="3 4">
    <name type="scientific">Orbilia blumenaviensis</name>
    <dbReference type="NCBI Taxonomy" id="1796055"/>
    <lineage>
        <taxon>Eukaryota</taxon>
        <taxon>Fungi</taxon>
        <taxon>Dikarya</taxon>
        <taxon>Ascomycota</taxon>
        <taxon>Pezizomycotina</taxon>
        <taxon>Orbiliomycetes</taxon>
        <taxon>Orbiliales</taxon>
        <taxon>Orbiliaceae</taxon>
        <taxon>Orbilia</taxon>
    </lineage>
</organism>
<dbReference type="Gene3D" id="1.20.1280.50">
    <property type="match status" value="1"/>
</dbReference>
<dbReference type="Proteomes" id="UP001373714">
    <property type="component" value="Unassembled WGS sequence"/>
</dbReference>
<name>A0AAV9VDS6_9PEZI</name>
<dbReference type="EMBL" id="JAVHNS010000003">
    <property type="protein sequence ID" value="KAK6360117.1"/>
    <property type="molecule type" value="Genomic_DNA"/>
</dbReference>
<proteinExistence type="predicted"/>
<protein>
    <recommendedName>
        <fullName evidence="2">F-box domain-containing protein</fullName>
    </recommendedName>
</protein>
<dbReference type="Pfam" id="PF00646">
    <property type="entry name" value="F-box"/>
    <property type="match status" value="1"/>
</dbReference>
<dbReference type="SUPFAM" id="SSF81383">
    <property type="entry name" value="F-box domain"/>
    <property type="match status" value="1"/>
</dbReference>
<evidence type="ECO:0000259" key="2">
    <source>
        <dbReference type="PROSITE" id="PS50181"/>
    </source>
</evidence>
<evidence type="ECO:0000313" key="4">
    <source>
        <dbReference type="Proteomes" id="UP001373714"/>
    </source>
</evidence>
<sequence>MSAMDTDGASKRALSSQKASSFSSLIPPEGSGKPAELRYSSLIPVPDTIDHDYDSNTVQGPAKPGSPTQNHYFLFELEAKPLEEYPSLRIPTQTLAELEREIIAKGPPGQWFRQIPGKRTDITCLPAEMHAEILKYVSFVDQLVCERVCTTWRTIIRRDCAGFRYTTINDSCFTGIKANEPDRKKPANPKRTRPEDKIPPPLQLEKPKILIHRLLQDGNFAFRQIPGTRCSVELMSTYFPANPYERPRRFKLANLTFLNDPIAVYTSTSFSGRIDVPSITIEFDPEPLRNEFSFKIGGRFSTANTAQVVAPSLPVPFPSGPLQPTLFGRALSSPHARVAFGKSLKYYRPWDLGSFLLAVMGKLESPRHWYEDTALEQNERWNGKNVFQKWITGVDYDGDWDMDNGFRRPLNISQIVVKERELLAQYQEKGFWYMREWRKDTKMDHMHVALTPVSDWVWEICY</sequence>
<feature type="domain" description="F-box" evidence="2">
    <location>
        <begin position="119"/>
        <end position="168"/>
    </location>
</feature>
<evidence type="ECO:0000256" key="1">
    <source>
        <dbReference type="SAM" id="MobiDB-lite"/>
    </source>
</evidence>
<feature type="region of interest" description="Disordered" evidence="1">
    <location>
        <begin position="1"/>
        <end position="38"/>
    </location>
</feature>
<evidence type="ECO:0000313" key="3">
    <source>
        <dbReference type="EMBL" id="KAK6360117.1"/>
    </source>
</evidence>
<keyword evidence="4" id="KW-1185">Reference proteome</keyword>
<dbReference type="SMART" id="SM00256">
    <property type="entry name" value="FBOX"/>
    <property type="match status" value="1"/>
</dbReference>
<gene>
    <name evidence="3" type="ORF">TWF730_006270</name>
</gene>
<feature type="compositionally biased region" description="Low complexity" evidence="1">
    <location>
        <begin position="15"/>
        <end position="24"/>
    </location>
</feature>